<reference evidence="2" key="2">
    <citation type="submission" date="2015-01" db="EMBL/GenBank/DDBJ databases">
        <title>Evolutionary Origins and Diversification of the Mycorrhizal Mutualists.</title>
        <authorList>
            <consortium name="DOE Joint Genome Institute"/>
            <consortium name="Mycorrhizal Genomics Consortium"/>
            <person name="Kohler A."/>
            <person name="Kuo A."/>
            <person name="Nagy L.G."/>
            <person name="Floudas D."/>
            <person name="Copeland A."/>
            <person name="Barry K.W."/>
            <person name="Cichocki N."/>
            <person name="Veneault-Fourrey C."/>
            <person name="LaButti K."/>
            <person name="Lindquist E.A."/>
            <person name="Lipzen A."/>
            <person name="Lundell T."/>
            <person name="Morin E."/>
            <person name="Murat C."/>
            <person name="Riley R."/>
            <person name="Ohm R."/>
            <person name="Sun H."/>
            <person name="Tunlid A."/>
            <person name="Henrissat B."/>
            <person name="Grigoriev I.V."/>
            <person name="Hibbett D.S."/>
            <person name="Martin F."/>
        </authorList>
    </citation>
    <scope>NUCLEOTIDE SEQUENCE [LARGE SCALE GENOMIC DNA]</scope>
    <source>
        <strain evidence="2">Foug A</strain>
    </source>
</reference>
<gene>
    <name evidence="1" type="ORF">SCLCIDRAFT_34709</name>
</gene>
<keyword evidence="2" id="KW-1185">Reference proteome</keyword>
<accession>A0A0C2YJY0</accession>
<dbReference type="Proteomes" id="UP000053989">
    <property type="component" value="Unassembled WGS sequence"/>
</dbReference>
<dbReference type="AlphaFoldDB" id="A0A0C2YJY0"/>
<dbReference type="OrthoDB" id="2666604at2759"/>
<evidence type="ECO:0000313" key="2">
    <source>
        <dbReference type="Proteomes" id="UP000053989"/>
    </source>
</evidence>
<reference evidence="1 2" key="1">
    <citation type="submission" date="2014-04" db="EMBL/GenBank/DDBJ databases">
        <authorList>
            <consortium name="DOE Joint Genome Institute"/>
            <person name="Kuo A."/>
            <person name="Kohler A."/>
            <person name="Nagy L.G."/>
            <person name="Floudas D."/>
            <person name="Copeland A."/>
            <person name="Barry K.W."/>
            <person name="Cichocki N."/>
            <person name="Veneault-Fourrey C."/>
            <person name="LaButti K."/>
            <person name="Lindquist E.A."/>
            <person name="Lipzen A."/>
            <person name="Lundell T."/>
            <person name="Morin E."/>
            <person name="Murat C."/>
            <person name="Sun H."/>
            <person name="Tunlid A."/>
            <person name="Henrissat B."/>
            <person name="Grigoriev I.V."/>
            <person name="Hibbett D.S."/>
            <person name="Martin F."/>
            <person name="Nordberg H.P."/>
            <person name="Cantor M.N."/>
            <person name="Hua S.X."/>
        </authorList>
    </citation>
    <scope>NUCLEOTIDE SEQUENCE [LARGE SCALE GENOMIC DNA]</scope>
    <source>
        <strain evidence="1 2">Foug A</strain>
    </source>
</reference>
<name>A0A0C2YJY0_9AGAM</name>
<dbReference type="InParanoid" id="A0A0C2YJY0"/>
<proteinExistence type="predicted"/>
<protein>
    <submittedName>
        <fullName evidence="1">Uncharacterized protein</fullName>
    </submittedName>
</protein>
<dbReference type="HOGENOM" id="CLU_3051764_0_0_1"/>
<sequence>MSHAIAVACSSDPDTSLNNISEHFLVKKADITLELAQKEDNETLPPSGAKFLSI</sequence>
<evidence type="ECO:0000313" key="1">
    <source>
        <dbReference type="EMBL" id="KIM50063.1"/>
    </source>
</evidence>
<organism evidence="1 2">
    <name type="scientific">Scleroderma citrinum Foug A</name>
    <dbReference type="NCBI Taxonomy" id="1036808"/>
    <lineage>
        <taxon>Eukaryota</taxon>
        <taxon>Fungi</taxon>
        <taxon>Dikarya</taxon>
        <taxon>Basidiomycota</taxon>
        <taxon>Agaricomycotina</taxon>
        <taxon>Agaricomycetes</taxon>
        <taxon>Agaricomycetidae</taxon>
        <taxon>Boletales</taxon>
        <taxon>Sclerodermatineae</taxon>
        <taxon>Sclerodermataceae</taxon>
        <taxon>Scleroderma</taxon>
    </lineage>
</organism>
<dbReference type="EMBL" id="KN822765">
    <property type="protein sequence ID" value="KIM50063.1"/>
    <property type="molecule type" value="Genomic_DNA"/>
</dbReference>